<organism evidence="1 2">
    <name type="scientific">Paramecium sonneborni</name>
    <dbReference type="NCBI Taxonomy" id="65129"/>
    <lineage>
        <taxon>Eukaryota</taxon>
        <taxon>Sar</taxon>
        <taxon>Alveolata</taxon>
        <taxon>Ciliophora</taxon>
        <taxon>Intramacronucleata</taxon>
        <taxon>Oligohymenophorea</taxon>
        <taxon>Peniculida</taxon>
        <taxon>Parameciidae</taxon>
        <taxon>Paramecium</taxon>
    </lineage>
</organism>
<name>A0A8S1RXN1_9CILI</name>
<dbReference type="EMBL" id="CAJJDN010000399">
    <property type="protein sequence ID" value="CAD8131184.1"/>
    <property type="molecule type" value="Genomic_DNA"/>
</dbReference>
<keyword evidence="2" id="KW-1185">Reference proteome</keyword>
<evidence type="ECO:0000313" key="2">
    <source>
        <dbReference type="Proteomes" id="UP000692954"/>
    </source>
</evidence>
<protein>
    <submittedName>
        <fullName evidence="1">Uncharacterized protein</fullName>
    </submittedName>
</protein>
<gene>
    <name evidence="1" type="ORF">PSON_ATCC_30995.1.T3990001</name>
</gene>
<sequence length="83" mass="9550">MFQLLAINNDSDLTTSYQFYTDFNNILGSNKLVVLSKDKALSPLHLNIQLITMKEIIMLQVIKLSLLIQLIDVRTYTITSIQY</sequence>
<proteinExistence type="predicted"/>
<dbReference type="Proteomes" id="UP000692954">
    <property type="component" value="Unassembled WGS sequence"/>
</dbReference>
<accession>A0A8S1RXN1</accession>
<dbReference type="OrthoDB" id="415597at2759"/>
<reference evidence="1" key="1">
    <citation type="submission" date="2021-01" db="EMBL/GenBank/DDBJ databases">
        <authorList>
            <consortium name="Genoscope - CEA"/>
            <person name="William W."/>
        </authorList>
    </citation>
    <scope>NUCLEOTIDE SEQUENCE</scope>
</reference>
<evidence type="ECO:0000313" key="1">
    <source>
        <dbReference type="EMBL" id="CAD8131184.1"/>
    </source>
</evidence>
<comment type="caution">
    <text evidence="1">The sequence shown here is derived from an EMBL/GenBank/DDBJ whole genome shotgun (WGS) entry which is preliminary data.</text>
</comment>
<dbReference type="AlphaFoldDB" id="A0A8S1RXN1"/>